<keyword evidence="1 6" id="KW-0489">Methyltransferase</keyword>
<sequence length="327" mass="37474">MKMESSANTPHPDTNTVVENEWPRDVRLQCPQCGVGIEAGNSCACGSLLRVCNGILDALLPARRAHYARFMEDYERIRMVEGRGSISEDFYLALPYKDISGRNEHQWRIRSQSFDCLMRRVLKPNLPEAGARILDLGAGNGWMSYRLAAAGYHPVAVDLLVNDFDGLGAIKHYHSRLRGLFPRIRAELVHLPLRQNQFDAAVFNASFHYAEDYTACLREAFRCVREGGLVIISDTPWYSSEQSGQQMLAERRSSFLAQFGFASDSIASLEYLTHERLCTLEEQLSIRWTVYTPNFDLRWRMRPLIARLRHRRDPSRFRIYAARKPAA</sequence>
<dbReference type="Gene3D" id="3.40.50.150">
    <property type="entry name" value="Vaccinia Virus protein VP39"/>
    <property type="match status" value="1"/>
</dbReference>
<evidence type="ECO:0000313" key="7">
    <source>
        <dbReference type="Proteomes" id="UP001596091"/>
    </source>
</evidence>
<evidence type="ECO:0000259" key="5">
    <source>
        <dbReference type="Pfam" id="PF08241"/>
    </source>
</evidence>
<keyword evidence="7" id="KW-1185">Reference proteome</keyword>
<evidence type="ECO:0000313" key="6">
    <source>
        <dbReference type="EMBL" id="MFC5862375.1"/>
    </source>
</evidence>
<proteinExistence type="predicted"/>
<dbReference type="GO" id="GO:0102208">
    <property type="term" value="F:2-polyprenyl-6-hydroxyphenol methylase activity"/>
    <property type="evidence" value="ECO:0007669"/>
    <property type="project" value="UniProtKB-EC"/>
</dbReference>
<evidence type="ECO:0000256" key="2">
    <source>
        <dbReference type="ARBA" id="ARBA00022679"/>
    </source>
</evidence>
<organism evidence="6 7">
    <name type="scientific">Acidicapsa dinghuensis</name>
    <dbReference type="NCBI Taxonomy" id="2218256"/>
    <lineage>
        <taxon>Bacteria</taxon>
        <taxon>Pseudomonadati</taxon>
        <taxon>Acidobacteriota</taxon>
        <taxon>Terriglobia</taxon>
        <taxon>Terriglobales</taxon>
        <taxon>Acidobacteriaceae</taxon>
        <taxon>Acidicapsa</taxon>
    </lineage>
</organism>
<dbReference type="Pfam" id="PF08241">
    <property type="entry name" value="Methyltransf_11"/>
    <property type="match status" value="1"/>
</dbReference>
<dbReference type="PANTHER" id="PTHR43464:SF19">
    <property type="entry name" value="UBIQUINONE BIOSYNTHESIS O-METHYLTRANSFERASE, MITOCHONDRIAL"/>
    <property type="match status" value="1"/>
</dbReference>
<evidence type="ECO:0000256" key="3">
    <source>
        <dbReference type="ARBA" id="ARBA00022691"/>
    </source>
</evidence>
<accession>A0ABW1EGK3</accession>
<dbReference type="EC" id="2.1.1.64" evidence="6"/>
<keyword evidence="3" id="KW-0949">S-adenosyl-L-methionine</keyword>
<keyword evidence="2 6" id="KW-0808">Transferase</keyword>
<dbReference type="InterPro" id="IPR013216">
    <property type="entry name" value="Methyltransf_11"/>
</dbReference>
<evidence type="ECO:0000256" key="1">
    <source>
        <dbReference type="ARBA" id="ARBA00022603"/>
    </source>
</evidence>
<feature type="region of interest" description="Disordered" evidence="4">
    <location>
        <begin position="1"/>
        <end position="20"/>
    </location>
</feature>
<dbReference type="PANTHER" id="PTHR43464">
    <property type="entry name" value="METHYLTRANSFERASE"/>
    <property type="match status" value="1"/>
</dbReference>
<dbReference type="RefSeq" id="WP_263335530.1">
    <property type="nucleotide sequence ID" value="NZ_JAGSYH010000003.1"/>
</dbReference>
<dbReference type="CDD" id="cd02440">
    <property type="entry name" value="AdoMet_MTases"/>
    <property type="match status" value="1"/>
</dbReference>
<dbReference type="InterPro" id="IPR029063">
    <property type="entry name" value="SAM-dependent_MTases_sf"/>
</dbReference>
<dbReference type="SUPFAM" id="SSF53335">
    <property type="entry name" value="S-adenosyl-L-methionine-dependent methyltransferases"/>
    <property type="match status" value="1"/>
</dbReference>
<dbReference type="Proteomes" id="UP001596091">
    <property type="component" value="Unassembled WGS sequence"/>
</dbReference>
<name>A0ABW1EGK3_9BACT</name>
<dbReference type="EMBL" id="JBHSPH010000002">
    <property type="protein sequence ID" value="MFC5862375.1"/>
    <property type="molecule type" value="Genomic_DNA"/>
</dbReference>
<dbReference type="GO" id="GO:0061542">
    <property type="term" value="F:3-demethylubiquinol 3-O-methyltransferase activity"/>
    <property type="evidence" value="ECO:0007669"/>
    <property type="project" value="UniProtKB-EC"/>
</dbReference>
<dbReference type="GO" id="GO:0032259">
    <property type="term" value="P:methylation"/>
    <property type="evidence" value="ECO:0007669"/>
    <property type="project" value="UniProtKB-KW"/>
</dbReference>
<feature type="compositionally biased region" description="Polar residues" evidence="4">
    <location>
        <begin position="1"/>
        <end position="18"/>
    </location>
</feature>
<reference evidence="7" key="1">
    <citation type="journal article" date="2019" name="Int. J. Syst. Evol. Microbiol.">
        <title>The Global Catalogue of Microorganisms (GCM) 10K type strain sequencing project: providing services to taxonomists for standard genome sequencing and annotation.</title>
        <authorList>
            <consortium name="The Broad Institute Genomics Platform"/>
            <consortium name="The Broad Institute Genome Sequencing Center for Infectious Disease"/>
            <person name="Wu L."/>
            <person name="Ma J."/>
        </authorList>
    </citation>
    <scope>NUCLEOTIDE SEQUENCE [LARGE SCALE GENOMIC DNA]</scope>
    <source>
        <strain evidence="7">JCM 4087</strain>
    </source>
</reference>
<comment type="caution">
    <text evidence="6">The sequence shown here is derived from an EMBL/GenBank/DDBJ whole genome shotgun (WGS) entry which is preliminary data.</text>
</comment>
<gene>
    <name evidence="6" type="ORF">ACFPT7_08755</name>
</gene>
<feature type="domain" description="Methyltransferase type 11" evidence="5">
    <location>
        <begin position="134"/>
        <end position="232"/>
    </location>
</feature>
<dbReference type="EC" id="2.1.1.222" evidence="6"/>
<evidence type="ECO:0000256" key="4">
    <source>
        <dbReference type="SAM" id="MobiDB-lite"/>
    </source>
</evidence>
<protein>
    <submittedName>
        <fullName evidence="6">Class I SAM-dependent methyltransferase</fullName>
        <ecNumber evidence="6">2.1.1.222</ecNumber>
        <ecNumber evidence="6">2.1.1.64</ecNumber>
    </submittedName>
</protein>